<organism evidence="2 3">
    <name type="scientific">Paramecium primaurelia</name>
    <dbReference type="NCBI Taxonomy" id="5886"/>
    <lineage>
        <taxon>Eukaryota</taxon>
        <taxon>Sar</taxon>
        <taxon>Alveolata</taxon>
        <taxon>Ciliophora</taxon>
        <taxon>Intramacronucleata</taxon>
        <taxon>Oligohymenophorea</taxon>
        <taxon>Peniculida</taxon>
        <taxon>Parameciidae</taxon>
        <taxon>Paramecium</taxon>
    </lineage>
</organism>
<dbReference type="OMA" id="AEAQEWK"/>
<evidence type="ECO:0000313" key="3">
    <source>
        <dbReference type="Proteomes" id="UP000688137"/>
    </source>
</evidence>
<keyword evidence="3" id="KW-1185">Reference proteome</keyword>
<feature type="coiled-coil region" evidence="1">
    <location>
        <begin position="125"/>
        <end position="173"/>
    </location>
</feature>
<dbReference type="Proteomes" id="UP000688137">
    <property type="component" value="Unassembled WGS sequence"/>
</dbReference>
<reference evidence="2" key="1">
    <citation type="submission" date="2021-01" db="EMBL/GenBank/DDBJ databases">
        <authorList>
            <consortium name="Genoscope - CEA"/>
            <person name="William W."/>
        </authorList>
    </citation>
    <scope>NUCLEOTIDE SEQUENCE</scope>
</reference>
<dbReference type="EMBL" id="CAJJDM010000126">
    <property type="protein sequence ID" value="CAD8104254.1"/>
    <property type="molecule type" value="Genomic_DNA"/>
</dbReference>
<gene>
    <name evidence="2" type="ORF">PPRIM_AZ9-3.1.T1230091</name>
</gene>
<dbReference type="AlphaFoldDB" id="A0A8S1PMZ4"/>
<proteinExistence type="predicted"/>
<evidence type="ECO:0000256" key="1">
    <source>
        <dbReference type="SAM" id="Coils"/>
    </source>
</evidence>
<protein>
    <submittedName>
        <fullName evidence="2">Uncharacterized protein</fullName>
    </submittedName>
</protein>
<accession>A0A8S1PMZ4</accession>
<name>A0A8S1PMZ4_PARPR</name>
<sequence>MRVVLQKSLITILLKKEWLQKRMYCNLNKHNVIRYLQVSYFLITKTLESMKLQESIVIKQQGNNEQTKKKNDSNNRMIFKLELDQKNTLQTQRKSQDTLNVEKKSNNFAIIQNMFDLETKNLEMYMQTQEKRTQIQQLQSELEQQNIKQEQQIRQQNQEKDELLQKIKQLEYQCEQQKIYIEQIPIMQAEAQEWKDRFLNLNKLFHQSQEVLFRIEAEQQSNQRRILNYKI</sequence>
<comment type="caution">
    <text evidence="2">The sequence shown here is derived from an EMBL/GenBank/DDBJ whole genome shotgun (WGS) entry which is preliminary data.</text>
</comment>
<evidence type="ECO:0000313" key="2">
    <source>
        <dbReference type="EMBL" id="CAD8104254.1"/>
    </source>
</evidence>
<keyword evidence="1" id="KW-0175">Coiled coil</keyword>